<reference evidence="2" key="1">
    <citation type="submission" date="2022-10" db="EMBL/GenBank/DDBJ databases">
        <authorList>
            <person name="Chen Y."/>
            <person name="Dougan E. K."/>
            <person name="Chan C."/>
            <person name="Rhodes N."/>
            <person name="Thang M."/>
        </authorList>
    </citation>
    <scope>NUCLEOTIDE SEQUENCE</scope>
</reference>
<evidence type="ECO:0000313" key="3">
    <source>
        <dbReference type="EMBL" id="CAL4784770.1"/>
    </source>
</evidence>
<dbReference type="EMBL" id="CAMXCT020002336">
    <property type="protein sequence ID" value="CAL1150833.1"/>
    <property type="molecule type" value="Genomic_DNA"/>
</dbReference>
<sequence>MISTVTDPALAAILQRRRLLSEPQVEASWSNSNDRSLRDGATMVPSISPTVRPGFVQDALAAIQERLTFEPKSQPNVQCFDMATDSESEDSSDDETCHADRLNAQSSESTGDEELGSLSEGRPTCCTQAIEAIELCASQLLKVTRESTVGELRAAVNDQISFNPVILTRASEIGVDQPAFLQLNDKDVIATVVGNVEDLVLRNVLVLDHDGQSLSTPPRSRLQILEEENADLKTQLRRLEERLAAAEQNTNDDRIEETTPILQPKNENGREDKLVSPRDSHLEHAEQGQTTMGELAELAESLDVDSTGEDVAAQSLAERPLEAQLEDAKEVPQPKMLQEEPPPEIPLDHAAESVKDLHQPTTMPQPTPLVEEALPAKRKGTPLCVSLLSMQSPDQPAMKLDMTTKSTIAELRAQVMHAFEMDERTAKRLRFLRKRGTCYVSFKEAECVREKIFLHDPDIRALSGLKLRSFSGVGGSRPTVEETSGLQHSLPAGVDDFMQEFILHTFARMNEEERNSWNALPKFVIWTMWFDILSSPFFRKCMEGKFREATFGPNFDRKASMRLAKDDPVLKEYAFHKRQLISVWFEEEEIKEAVKQAPEVLPEVPCRVEKDRACDHGLFDFDDLDEAEMSTIQ</sequence>
<feature type="compositionally biased region" description="Acidic residues" evidence="1">
    <location>
        <begin position="84"/>
        <end position="94"/>
    </location>
</feature>
<evidence type="ECO:0000313" key="4">
    <source>
        <dbReference type="Proteomes" id="UP001152797"/>
    </source>
</evidence>
<dbReference type="AlphaFoldDB" id="A0A9P1G2E2"/>
<accession>A0A9P1G2E2</accession>
<comment type="caution">
    <text evidence="2">The sequence shown here is derived from an EMBL/GenBank/DDBJ whole genome shotgun (WGS) entry which is preliminary data.</text>
</comment>
<dbReference type="EMBL" id="CAMXCT010002336">
    <property type="protein sequence ID" value="CAI3997458.1"/>
    <property type="molecule type" value="Genomic_DNA"/>
</dbReference>
<feature type="region of interest" description="Disordered" evidence="1">
    <location>
        <begin position="246"/>
        <end position="287"/>
    </location>
</feature>
<evidence type="ECO:0000256" key="1">
    <source>
        <dbReference type="SAM" id="MobiDB-lite"/>
    </source>
</evidence>
<keyword evidence="4" id="KW-1185">Reference proteome</keyword>
<proteinExistence type="predicted"/>
<organism evidence="2">
    <name type="scientific">Cladocopium goreaui</name>
    <dbReference type="NCBI Taxonomy" id="2562237"/>
    <lineage>
        <taxon>Eukaryota</taxon>
        <taxon>Sar</taxon>
        <taxon>Alveolata</taxon>
        <taxon>Dinophyceae</taxon>
        <taxon>Suessiales</taxon>
        <taxon>Symbiodiniaceae</taxon>
        <taxon>Cladocopium</taxon>
    </lineage>
</organism>
<dbReference type="Proteomes" id="UP001152797">
    <property type="component" value="Unassembled WGS sequence"/>
</dbReference>
<feature type="region of interest" description="Disordered" evidence="1">
    <location>
        <begin position="84"/>
        <end position="121"/>
    </location>
</feature>
<feature type="compositionally biased region" description="Basic and acidic residues" evidence="1">
    <location>
        <begin position="267"/>
        <end position="286"/>
    </location>
</feature>
<dbReference type="EMBL" id="CAMXCT030002336">
    <property type="protein sequence ID" value="CAL4784770.1"/>
    <property type="molecule type" value="Genomic_DNA"/>
</dbReference>
<evidence type="ECO:0000313" key="2">
    <source>
        <dbReference type="EMBL" id="CAI3997458.1"/>
    </source>
</evidence>
<gene>
    <name evidence="2" type="ORF">C1SCF055_LOCUS23839</name>
</gene>
<reference evidence="3 4" key="2">
    <citation type="submission" date="2024-05" db="EMBL/GenBank/DDBJ databases">
        <authorList>
            <person name="Chen Y."/>
            <person name="Shah S."/>
            <person name="Dougan E. K."/>
            <person name="Thang M."/>
            <person name="Chan C."/>
        </authorList>
    </citation>
    <scope>NUCLEOTIDE SEQUENCE [LARGE SCALE GENOMIC DNA]</scope>
</reference>
<protein>
    <submittedName>
        <fullName evidence="3">Ribosome-binding protein 1</fullName>
    </submittedName>
</protein>
<dbReference type="OrthoDB" id="429619at2759"/>
<name>A0A9P1G2E2_9DINO</name>